<proteinExistence type="predicted"/>
<evidence type="ECO:0000313" key="1">
    <source>
        <dbReference type="EMBL" id="RWS21934.1"/>
    </source>
</evidence>
<evidence type="ECO:0000313" key="2">
    <source>
        <dbReference type="Proteomes" id="UP000288716"/>
    </source>
</evidence>
<sequence>MYLGLKQTAVKIYYDNQRAVKLVHNPEFHQRTKHIDLSSIEKLMSTEMQPGRLLKAIHSFLAKAIHSPKFLHCRDAINCKHVQIPA</sequence>
<keyword evidence="2" id="KW-1185">Reference proteome</keyword>
<dbReference type="EMBL" id="NCKV01010317">
    <property type="protein sequence ID" value="RWS21934.1"/>
    <property type="molecule type" value="Genomic_DNA"/>
</dbReference>
<reference evidence="1 2" key="1">
    <citation type="journal article" date="2018" name="Gigascience">
        <title>Genomes of trombidid mites reveal novel predicted allergens and laterally-transferred genes associated with secondary metabolism.</title>
        <authorList>
            <person name="Dong X."/>
            <person name="Chaisiri K."/>
            <person name="Xia D."/>
            <person name="Armstrong S.D."/>
            <person name="Fang Y."/>
            <person name="Donnelly M.J."/>
            <person name="Kadowaki T."/>
            <person name="McGarry J.W."/>
            <person name="Darby A.C."/>
            <person name="Makepeace B.L."/>
        </authorList>
    </citation>
    <scope>NUCLEOTIDE SEQUENCE [LARGE SCALE GENOMIC DNA]</scope>
    <source>
        <strain evidence="1">UoL-UT</strain>
    </source>
</reference>
<comment type="caution">
    <text evidence="1">The sequence shown here is derived from an EMBL/GenBank/DDBJ whole genome shotgun (WGS) entry which is preliminary data.</text>
</comment>
<organism evidence="1 2">
    <name type="scientific">Leptotrombidium deliense</name>
    <dbReference type="NCBI Taxonomy" id="299467"/>
    <lineage>
        <taxon>Eukaryota</taxon>
        <taxon>Metazoa</taxon>
        <taxon>Ecdysozoa</taxon>
        <taxon>Arthropoda</taxon>
        <taxon>Chelicerata</taxon>
        <taxon>Arachnida</taxon>
        <taxon>Acari</taxon>
        <taxon>Acariformes</taxon>
        <taxon>Trombidiformes</taxon>
        <taxon>Prostigmata</taxon>
        <taxon>Anystina</taxon>
        <taxon>Parasitengona</taxon>
        <taxon>Trombiculoidea</taxon>
        <taxon>Trombiculidae</taxon>
        <taxon>Leptotrombidium</taxon>
    </lineage>
</organism>
<protein>
    <recommendedName>
        <fullName evidence="3">Copia protein-like protein</fullName>
    </recommendedName>
</protein>
<accession>A0A443S374</accession>
<dbReference type="OrthoDB" id="6765522at2759"/>
<dbReference type="VEuPathDB" id="VectorBase:LDEU010106"/>
<evidence type="ECO:0008006" key="3">
    <source>
        <dbReference type="Google" id="ProtNLM"/>
    </source>
</evidence>
<gene>
    <name evidence="1" type="ORF">B4U80_08767</name>
</gene>
<dbReference type="AlphaFoldDB" id="A0A443S374"/>
<name>A0A443S374_9ACAR</name>
<dbReference type="Proteomes" id="UP000288716">
    <property type="component" value="Unassembled WGS sequence"/>
</dbReference>